<gene>
    <name evidence="2" type="ORF">ACCUM_2995</name>
</gene>
<dbReference type="Proteomes" id="UP000306324">
    <property type="component" value="Unassembled WGS sequence"/>
</dbReference>
<organism evidence="2 3">
    <name type="scientific">Candidatus Accumulibacter phosphatis</name>
    <dbReference type="NCBI Taxonomy" id="327160"/>
    <lineage>
        <taxon>Bacteria</taxon>
        <taxon>Pseudomonadati</taxon>
        <taxon>Pseudomonadota</taxon>
        <taxon>Betaproteobacteria</taxon>
        <taxon>Candidatus Accumulibacter</taxon>
    </lineage>
</organism>
<dbReference type="EMBL" id="SWAD01000022">
    <property type="protein sequence ID" value="TMQ77584.1"/>
    <property type="molecule type" value="Genomic_DNA"/>
</dbReference>
<proteinExistence type="predicted"/>
<name>A0A5S4EQ72_9PROT</name>
<sequence>MGLLRAGQDKNAASADQCPAHGATRVKATARMNRPGPGWPAGLLECKAGGQFTPLEGALAQQIAIEQAGGSGNWKPSFPMNQCFAKHVAG</sequence>
<dbReference type="AlphaFoldDB" id="A0A5S4EQ72"/>
<keyword evidence="3" id="KW-1185">Reference proteome</keyword>
<accession>A0A5S4EQ72</accession>
<evidence type="ECO:0000313" key="3">
    <source>
        <dbReference type="Proteomes" id="UP000306324"/>
    </source>
</evidence>
<evidence type="ECO:0000313" key="2">
    <source>
        <dbReference type="EMBL" id="TMQ77584.1"/>
    </source>
</evidence>
<comment type="caution">
    <text evidence="2">The sequence shown here is derived from an EMBL/GenBank/DDBJ whole genome shotgun (WGS) entry which is preliminary data.</text>
</comment>
<protein>
    <submittedName>
        <fullName evidence="2">Uncharacterized protein</fullName>
    </submittedName>
</protein>
<feature type="region of interest" description="Disordered" evidence="1">
    <location>
        <begin position="1"/>
        <end position="24"/>
    </location>
</feature>
<evidence type="ECO:0000256" key="1">
    <source>
        <dbReference type="SAM" id="MobiDB-lite"/>
    </source>
</evidence>
<reference evidence="2 3" key="1">
    <citation type="submission" date="2019-04" db="EMBL/GenBank/DDBJ databases">
        <title>A novel phosphate-accumulating bacterium identified in bioreactor for phosphate removal from wastewater.</title>
        <authorList>
            <person name="Kotlyarov R.Y."/>
            <person name="Beletsky A.V."/>
            <person name="Kallistova A.Y."/>
            <person name="Dorofeev A.G."/>
            <person name="Nikolaev Y.Y."/>
            <person name="Pimenov N.V."/>
            <person name="Ravin N.V."/>
            <person name="Mardanov A.V."/>
        </authorList>
    </citation>
    <scope>NUCLEOTIDE SEQUENCE [LARGE SCALE GENOMIC DNA]</scope>
    <source>
        <strain evidence="2 3">Bin19</strain>
    </source>
</reference>